<keyword evidence="1" id="KW-0732">Signal</keyword>
<dbReference type="OrthoDB" id="10633071at2759"/>
<dbReference type="EMBL" id="DF237346">
    <property type="protein sequence ID" value="GAQ88062.1"/>
    <property type="molecule type" value="Genomic_DNA"/>
</dbReference>
<reference evidence="2 3" key="1">
    <citation type="journal article" date="2014" name="Nat. Commun.">
        <title>Klebsormidium flaccidum genome reveals primary factors for plant terrestrial adaptation.</title>
        <authorList>
            <person name="Hori K."/>
            <person name="Maruyama F."/>
            <person name="Fujisawa T."/>
            <person name="Togashi T."/>
            <person name="Yamamoto N."/>
            <person name="Seo M."/>
            <person name="Sato S."/>
            <person name="Yamada T."/>
            <person name="Mori H."/>
            <person name="Tajima N."/>
            <person name="Moriyama T."/>
            <person name="Ikeuchi M."/>
            <person name="Watanabe M."/>
            <person name="Wada H."/>
            <person name="Kobayashi K."/>
            <person name="Saito M."/>
            <person name="Masuda T."/>
            <person name="Sasaki-Sekimoto Y."/>
            <person name="Mashiguchi K."/>
            <person name="Awai K."/>
            <person name="Shimojima M."/>
            <person name="Masuda S."/>
            <person name="Iwai M."/>
            <person name="Nobusawa T."/>
            <person name="Narise T."/>
            <person name="Kondo S."/>
            <person name="Saito H."/>
            <person name="Sato R."/>
            <person name="Murakawa M."/>
            <person name="Ihara Y."/>
            <person name="Oshima-Yamada Y."/>
            <person name="Ohtaka K."/>
            <person name="Satoh M."/>
            <person name="Sonobe K."/>
            <person name="Ishii M."/>
            <person name="Ohtani R."/>
            <person name="Kanamori-Sato M."/>
            <person name="Honoki R."/>
            <person name="Miyazaki D."/>
            <person name="Mochizuki H."/>
            <person name="Umetsu J."/>
            <person name="Higashi K."/>
            <person name="Shibata D."/>
            <person name="Kamiya Y."/>
            <person name="Sato N."/>
            <person name="Nakamura Y."/>
            <person name="Tabata S."/>
            <person name="Ida S."/>
            <person name="Kurokawa K."/>
            <person name="Ohta H."/>
        </authorList>
    </citation>
    <scope>NUCLEOTIDE SEQUENCE [LARGE SCALE GENOMIC DNA]</scope>
    <source>
        <strain evidence="2 3">NIES-2285</strain>
    </source>
</reference>
<gene>
    <name evidence="2" type="ORF">KFL_003970090</name>
</gene>
<proteinExistence type="predicted"/>
<evidence type="ECO:0000256" key="1">
    <source>
        <dbReference type="SAM" id="SignalP"/>
    </source>
</evidence>
<keyword evidence="3" id="KW-1185">Reference proteome</keyword>
<dbReference type="OMA" id="FKYKDPN"/>
<evidence type="ECO:0000313" key="3">
    <source>
        <dbReference type="Proteomes" id="UP000054558"/>
    </source>
</evidence>
<dbReference type="AlphaFoldDB" id="A0A1Y1IDM7"/>
<feature type="chain" id="PRO_5012688586" evidence="1">
    <location>
        <begin position="29"/>
        <end position="296"/>
    </location>
</feature>
<accession>A0A1Y1IDM7</accession>
<name>A0A1Y1IDM7_KLENI</name>
<evidence type="ECO:0000313" key="2">
    <source>
        <dbReference type="EMBL" id="GAQ88062.1"/>
    </source>
</evidence>
<feature type="signal peptide" evidence="1">
    <location>
        <begin position="1"/>
        <end position="28"/>
    </location>
</feature>
<sequence>MASVTATQLAIVAIVLASACLLFQGADAAACSPLVGSREYKILLDETKFAGAPGSAATQTAVRNWWTALAPKITCCTIGGSAFDLRTSRAISFYDTQGTCLVNKNGYAYRERNEGGAREVTLKFRSPDRYIAAKEDVTSVDPGSSKFEEDIAAPFNSKWSSSNTVSIGAGKNLNEMQDINEQFHGFRDKYGYSDSLALVKVGGLTIEERVYKDETVDLGALSCEFSVTVWYTSPTATSPVLVEASFKYELSSEDYTGTVVRNAKFLFEQMQSLTTWVRGDQTKTNFVYTYQPTFCT</sequence>
<organism evidence="2 3">
    <name type="scientific">Klebsormidium nitens</name>
    <name type="common">Green alga</name>
    <name type="synonym">Ulothrix nitens</name>
    <dbReference type="NCBI Taxonomy" id="105231"/>
    <lineage>
        <taxon>Eukaryota</taxon>
        <taxon>Viridiplantae</taxon>
        <taxon>Streptophyta</taxon>
        <taxon>Klebsormidiophyceae</taxon>
        <taxon>Klebsormidiales</taxon>
        <taxon>Klebsormidiaceae</taxon>
        <taxon>Klebsormidium</taxon>
    </lineage>
</organism>
<protein>
    <submittedName>
        <fullName evidence="2">Uncharacterized protein</fullName>
    </submittedName>
</protein>
<dbReference type="Proteomes" id="UP000054558">
    <property type="component" value="Unassembled WGS sequence"/>
</dbReference>